<dbReference type="RefSeq" id="WP_186598888.1">
    <property type="nucleotide sequence ID" value="NZ_JABWRS010000013.1"/>
</dbReference>
<sequence>MQGNFAADQAATLRERFTLVLMTHNRPVFLHRTLQYYSSYPCSILVLDSSTESAAAIAAQFPGVEYLHLPQYSYLGFQAKLTHGVSLVRTPYMAFAADDDFLLQDGLNQSLDFLDANPDYGMCHGYSMMYLAEATRINYFRRDKKVSEDYGHPRAEQRVMDYMDEFIPPFFAVTRTELLRRWFELLPEGTSFEWQEIGHVYFLLANAKARILPVPYAVREANYGSSEHKTEVIHVLSFTDAKSVAGREAFADFLAGLPTAIEGLSREALRQHALDSFAAMAQSLFQRRALTLEKVWTSSWADPLKPPVRSFLPSQYVEMPFYNQAFFDRLTELEFLVHAMPAGRLQLEQLEGLLLRQEYLLQVQDGDTQATLKGRLWQALECNGFNRKVIQRLVEQLRASGEVEEAELFAAWLMRLLQVSEQSGRELLGNMRSGRLLDWLEARKPDAAALSAINEHLALHQGGPQFGILLLDLENDMSRLQETFDSLLGGLSNAFRIMVFTTGEPPMVTSLHNTLHFIKVSREDYVERINQIARQTACEWLLLAEAGDRFTATGLLRASLELLNAPDCRAVAVDEIQQQANGAWRELRRPGVNLDLLQTNPALMARHWLLRREALVEAGGFDNQYRDALEFDLLLRLIEQGGLNGLAHLDEPLLITPVPNASDNEHARQTLVRHLATRGYKAQVSTPSVGTLRIDYRHIERPLVSIVLQSQDNFAELQRCLESILQRTRYLRYEVLIADNASQSPGLLDWLAQLQQGGGKVRVLQSAERLSPAALCNAACAEAKGEYLVLLAADAEVVNANWIEALLNQAQRPEVGVVGGKLLDASGKLSQAGLRLEAEGRVGPAFAGESAEAGGYLNRLSVEQNCPAVSASCLMIRSEVFRALEGLDEAVFAHAHGDVDLCLKAAAAGLLTVWTPQVQVIHPGTLVEDEVALAALRAKWSAQWQGGIQGTDLALDKAALDWAGLVG</sequence>
<gene>
    <name evidence="3" type="ORF">HU747_17490</name>
</gene>
<dbReference type="InterPro" id="IPR031042">
    <property type="entry name" value="Glyco_TIGR04440"/>
</dbReference>
<dbReference type="SUPFAM" id="SSF53448">
    <property type="entry name" value="Nucleotide-diphospho-sugar transferases"/>
    <property type="match status" value="3"/>
</dbReference>
<name>A0ABR6VAH5_9PSED</name>
<dbReference type="InterPro" id="IPR029044">
    <property type="entry name" value="Nucleotide-diphossugar_trans"/>
</dbReference>
<feature type="domain" description="Glycosyltransferase 2-like" evidence="2">
    <location>
        <begin position="714"/>
        <end position="883"/>
    </location>
</feature>
<evidence type="ECO:0000259" key="2">
    <source>
        <dbReference type="Pfam" id="PF00535"/>
    </source>
</evidence>
<keyword evidence="1" id="KW-0472">Membrane</keyword>
<feature type="domain" description="Glycosyltransferase 2-like" evidence="2">
    <location>
        <begin position="20"/>
        <end position="131"/>
    </location>
</feature>
<evidence type="ECO:0000313" key="4">
    <source>
        <dbReference type="Proteomes" id="UP000628086"/>
    </source>
</evidence>
<proteinExistence type="predicted"/>
<dbReference type="PANTHER" id="PTHR43179:SF7">
    <property type="entry name" value="RHAMNOSYLTRANSFERASE WBBL"/>
    <property type="match status" value="1"/>
</dbReference>
<dbReference type="Gene3D" id="3.90.550.10">
    <property type="entry name" value="Spore Coat Polysaccharide Biosynthesis Protein SpsA, Chain A"/>
    <property type="match status" value="3"/>
</dbReference>
<comment type="caution">
    <text evidence="3">The sequence shown here is derived from an EMBL/GenBank/DDBJ whole genome shotgun (WGS) entry which is preliminary data.</text>
</comment>
<evidence type="ECO:0000313" key="3">
    <source>
        <dbReference type="EMBL" id="MBC3477384.1"/>
    </source>
</evidence>
<dbReference type="NCBIfam" id="TIGR04440">
    <property type="entry name" value="glyco_TIGR04440"/>
    <property type="match status" value="1"/>
</dbReference>
<dbReference type="PANTHER" id="PTHR43179">
    <property type="entry name" value="RHAMNOSYLTRANSFERASE WBBL"/>
    <property type="match status" value="1"/>
</dbReference>
<keyword evidence="4" id="KW-1185">Reference proteome</keyword>
<reference evidence="3 4" key="1">
    <citation type="journal article" date="2020" name="Microorganisms">
        <title>Reliable Identification of Environmental Pseudomonas Isolates Using the rpoD Gene.</title>
        <authorList>
            <consortium name="The Broad Institute Genome Sequencing Platform"/>
            <person name="Girard L."/>
            <person name="Lood C."/>
            <person name="Rokni-Zadeh H."/>
            <person name="van Noort V."/>
            <person name="Lavigne R."/>
            <person name="De Mot R."/>
        </authorList>
    </citation>
    <scope>NUCLEOTIDE SEQUENCE [LARGE SCALE GENOMIC DNA]</scope>
    <source>
        <strain evidence="3 4">RW7P2</strain>
    </source>
</reference>
<dbReference type="EMBL" id="JABWRS010000013">
    <property type="protein sequence ID" value="MBC3477384.1"/>
    <property type="molecule type" value="Genomic_DNA"/>
</dbReference>
<protein>
    <submittedName>
        <fullName evidence="3">TIGR00180 family glycosyltransferase</fullName>
    </submittedName>
</protein>
<keyword evidence="1" id="KW-0997">Cell inner membrane</keyword>
<evidence type="ECO:0000256" key="1">
    <source>
        <dbReference type="ARBA" id="ARBA00022519"/>
    </source>
</evidence>
<accession>A0ABR6VAH5</accession>
<dbReference type="Pfam" id="PF00535">
    <property type="entry name" value="Glycos_transf_2"/>
    <property type="match status" value="2"/>
</dbReference>
<organism evidence="3 4">
    <name type="scientific">Pseudomonas taiwanensis</name>
    <dbReference type="NCBI Taxonomy" id="470150"/>
    <lineage>
        <taxon>Bacteria</taxon>
        <taxon>Pseudomonadati</taxon>
        <taxon>Pseudomonadota</taxon>
        <taxon>Gammaproteobacteria</taxon>
        <taxon>Pseudomonadales</taxon>
        <taxon>Pseudomonadaceae</taxon>
        <taxon>Pseudomonas</taxon>
    </lineage>
</organism>
<keyword evidence="1" id="KW-1003">Cell membrane</keyword>
<dbReference type="InterPro" id="IPR001173">
    <property type="entry name" value="Glyco_trans_2-like"/>
</dbReference>
<dbReference type="CDD" id="cd00761">
    <property type="entry name" value="Glyco_tranf_GTA_type"/>
    <property type="match status" value="1"/>
</dbReference>
<dbReference type="Proteomes" id="UP000628086">
    <property type="component" value="Unassembled WGS sequence"/>
</dbReference>